<dbReference type="Pfam" id="PF03706">
    <property type="entry name" value="LPG_synthase_TM"/>
    <property type="match status" value="1"/>
</dbReference>
<proteinExistence type="predicted"/>
<keyword evidence="3 6" id="KW-0812">Transmembrane</keyword>
<dbReference type="EMBL" id="AJWY01006704">
    <property type="protein sequence ID" value="EKC66100.1"/>
    <property type="molecule type" value="Genomic_DNA"/>
</dbReference>
<evidence type="ECO:0000256" key="5">
    <source>
        <dbReference type="ARBA" id="ARBA00023136"/>
    </source>
</evidence>
<protein>
    <recommendedName>
        <fullName evidence="8">Phosphatidylglycerol lysyltransferase</fullName>
    </recommendedName>
</protein>
<accession>K1TIL6</accession>
<dbReference type="AlphaFoldDB" id="K1TIL6"/>
<evidence type="ECO:0000256" key="4">
    <source>
        <dbReference type="ARBA" id="ARBA00022989"/>
    </source>
</evidence>
<comment type="subcellular location">
    <subcellularLocation>
        <location evidence="1">Cell membrane</location>
        <topology evidence="1">Multi-pass membrane protein</topology>
    </subcellularLocation>
</comment>
<feature type="transmembrane region" description="Helical" evidence="6">
    <location>
        <begin position="217"/>
        <end position="240"/>
    </location>
</feature>
<feature type="non-terminal residue" evidence="7">
    <location>
        <position position="260"/>
    </location>
</feature>
<name>K1TIL6_9ZZZZ</name>
<keyword evidence="4 6" id="KW-1133">Transmembrane helix</keyword>
<keyword evidence="5 6" id="KW-0472">Membrane</keyword>
<dbReference type="PANTHER" id="PTHR37693:SF1">
    <property type="entry name" value="INTEGRAL MEMBRANE PROTEIN"/>
    <property type="match status" value="1"/>
</dbReference>
<evidence type="ECO:0008006" key="8">
    <source>
        <dbReference type="Google" id="ProtNLM"/>
    </source>
</evidence>
<dbReference type="NCBIfam" id="TIGR00374">
    <property type="entry name" value="flippase-like domain"/>
    <property type="match status" value="1"/>
</dbReference>
<gene>
    <name evidence="7" type="ORF">LEA_09981</name>
</gene>
<organism evidence="7">
    <name type="scientific">human gut metagenome</name>
    <dbReference type="NCBI Taxonomy" id="408170"/>
    <lineage>
        <taxon>unclassified sequences</taxon>
        <taxon>metagenomes</taxon>
        <taxon>organismal metagenomes</taxon>
    </lineage>
</organism>
<feature type="transmembrane region" description="Helical" evidence="6">
    <location>
        <begin position="105"/>
        <end position="132"/>
    </location>
</feature>
<evidence type="ECO:0000256" key="3">
    <source>
        <dbReference type="ARBA" id="ARBA00022692"/>
    </source>
</evidence>
<evidence type="ECO:0000256" key="6">
    <source>
        <dbReference type="SAM" id="Phobius"/>
    </source>
</evidence>
<dbReference type="InterPro" id="IPR022791">
    <property type="entry name" value="L-PG_synthase/AglD"/>
</dbReference>
<dbReference type="GO" id="GO:0005886">
    <property type="term" value="C:plasma membrane"/>
    <property type="evidence" value="ECO:0007669"/>
    <property type="project" value="UniProtKB-SubCell"/>
</dbReference>
<reference evidence="7" key="1">
    <citation type="journal article" date="2013" name="Environ. Microbiol.">
        <title>Microbiota from the distal guts of lean and obese adolescents exhibit partial functional redundancy besides clear differences in community structure.</title>
        <authorList>
            <person name="Ferrer M."/>
            <person name="Ruiz A."/>
            <person name="Lanza F."/>
            <person name="Haange S.B."/>
            <person name="Oberbach A."/>
            <person name="Till H."/>
            <person name="Bargiela R."/>
            <person name="Campoy C."/>
            <person name="Segura M.T."/>
            <person name="Richter M."/>
            <person name="von Bergen M."/>
            <person name="Seifert J."/>
            <person name="Suarez A."/>
        </authorList>
    </citation>
    <scope>NUCLEOTIDE SEQUENCE</scope>
</reference>
<evidence type="ECO:0000256" key="2">
    <source>
        <dbReference type="ARBA" id="ARBA00022475"/>
    </source>
</evidence>
<feature type="transmembrane region" description="Helical" evidence="6">
    <location>
        <begin position="144"/>
        <end position="166"/>
    </location>
</feature>
<comment type="caution">
    <text evidence="7">The sequence shown here is derived from an EMBL/GenBank/DDBJ whole genome shotgun (WGS) entry which is preliminary data.</text>
</comment>
<feature type="transmembrane region" description="Helical" evidence="6">
    <location>
        <begin position="24"/>
        <end position="45"/>
    </location>
</feature>
<sequence length="260" mass="29510">MVALLGLTIWAVFKDQDFGVILHTLSQIAPGFLLAGFILVIVYVCSESVIIKYLLSTVQIKVPLFNCIRYSFVGFFYSCITPSATGGQPMQIYYMKKQNIDIPTATIILMLVTIEYKFVLVFIGLAVAIFGQDLITTLSVDVQFFLYLGIALNVFCVLFMSLLVFLPGTAKYLITKGFALLKKIHLMKEKNNRTERLEQSMETYKGASRFLKENKLAIFNTTIISFIQRFFLFAITYVVYRSFGLNTETFFTITILQAVI</sequence>
<evidence type="ECO:0000256" key="1">
    <source>
        <dbReference type="ARBA" id="ARBA00004651"/>
    </source>
</evidence>
<dbReference type="PANTHER" id="PTHR37693">
    <property type="entry name" value="PHOSPHATIDYLGLYCEROL LYSYLTRANSFERASE"/>
    <property type="match status" value="1"/>
</dbReference>
<keyword evidence="2" id="KW-1003">Cell membrane</keyword>
<evidence type="ECO:0000313" key="7">
    <source>
        <dbReference type="EMBL" id="EKC66100.1"/>
    </source>
</evidence>